<dbReference type="Pfam" id="PF07581">
    <property type="entry name" value="Glug"/>
    <property type="match status" value="1"/>
</dbReference>
<feature type="non-terminal residue" evidence="2">
    <location>
        <position position="267"/>
    </location>
</feature>
<feature type="non-terminal residue" evidence="2">
    <location>
        <position position="1"/>
    </location>
</feature>
<proteinExistence type="predicted"/>
<feature type="domain" description="GLUG" evidence="1">
    <location>
        <begin position="48"/>
        <end position="72"/>
    </location>
</feature>
<dbReference type="EMBL" id="SRME01000020">
    <property type="protein sequence ID" value="TGG85775.1"/>
    <property type="molecule type" value="Genomic_DNA"/>
</dbReference>
<dbReference type="InterPro" id="IPR011493">
    <property type="entry name" value="GLUG"/>
</dbReference>
<sequence>SFSSGVVQGSKSVGGLIGRNNGSVSNVFSNADLSGIEIEKNGELVFEGENIGGIVGYNSNNISNSYFVGSINGVKNTGGIAGIDFGNIVSSYYVNSISGLTNKNGEGKYVSELKLKSTFVGWDFDNIWNISEGESFPFLRSFEDIILTDEFSVSGFVRDFEGRAIDNILIEIYSVQKNDDGNFVPDLTNKITEVFSNSEGYWSIDKLSGRIAVVPKNNEGTYFYPNFVVTNSSSNMSFKYLEFEGGEGTETSPYLISNEKQLDYMRY</sequence>
<reference evidence="2 3" key="1">
    <citation type="submission" date="2019-04" db="EMBL/GenBank/DDBJ databases">
        <title>Draft genome sequence data and analysis of a Fermenting Bacterium, Geotoga petraea strain HO-Geo1, isolated from heavy-oil petroleum reservoir in Russia.</title>
        <authorList>
            <person name="Grouzdev D.S."/>
            <person name="Semenova E.M."/>
            <person name="Sokolova D.S."/>
            <person name="Tourova T.P."/>
            <person name="Poltaraus A.B."/>
            <person name="Nazina T.N."/>
        </authorList>
    </citation>
    <scope>NUCLEOTIDE SEQUENCE [LARGE SCALE GENOMIC DNA]</scope>
    <source>
        <strain evidence="2 3">HO-Geo1</strain>
    </source>
</reference>
<gene>
    <name evidence="2" type="ORF">E4650_10275</name>
</gene>
<evidence type="ECO:0000313" key="2">
    <source>
        <dbReference type="EMBL" id="TGG85775.1"/>
    </source>
</evidence>
<comment type="caution">
    <text evidence="2">The sequence shown here is derived from an EMBL/GenBank/DDBJ whole genome shotgun (WGS) entry which is preliminary data.</text>
</comment>
<dbReference type="AlphaFoldDB" id="A0A4Z0VYG2"/>
<dbReference type="Proteomes" id="UP000297288">
    <property type="component" value="Unassembled WGS sequence"/>
</dbReference>
<organism evidence="2 3">
    <name type="scientific">Geotoga petraea</name>
    <dbReference type="NCBI Taxonomy" id="28234"/>
    <lineage>
        <taxon>Bacteria</taxon>
        <taxon>Thermotogati</taxon>
        <taxon>Thermotogota</taxon>
        <taxon>Thermotogae</taxon>
        <taxon>Petrotogales</taxon>
        <taxon>Petrotogaceae</taxon>
        <taxon>Geotoga</taxon>
    </lineage>
</organism>
<dbReference type="RefSeq" id="WP_205742468.1">
    <property type="nucleotide sequence ID" value="NZ_SRME01000020.1"/>
</dbReference>
<dbReference type="Gene3D" id="2.160.20.110">
    <property type="match status" value="1"/>
</dbReference>
<accession>A0A4Z0VYG2</accession>
<name>A0A4Z0VYG2_9BACT</name>
<evidence type="ECO:0000313" key="3">
    <source>
        <dbReference type="Proteomes" id="UP000297288"/>
    </source>
</evidence>
<protein>
    <recommendedName>
        <fullName evidence="1">GLUG domain-containing protein</fullName>
    </recommendedName>
</protein>
<evidence type="ECO:0000259" key="1">
    <source>
        <dbReference type="Pfam" id="PF07581"/>
    </source>
</evidence>